<dbReference type="EMBL" id="PYLS01000005">
    <property type="protein sequence ID" value="PST83712.1"/>
    <property type="molecule type" value="Genomic_DNA"/>
</dbReference>
<dbReference type="AlphaFoldDB" id="A0A2T3HMM8"/>
<name>A0A2T3HMM8_9SPHI</name>
<protein>
    <submittedName>
        <fullName evidence="2">Uncharacterized protein</fullName>
    </submittedName>
</protein>
<evidence type="ECO:0000313" key="2">
    <source>
        <dbReference type="EMBL" id="PST83712.1"/>
    </source>
</evidence>
<reference evidence="2 3" key="1">
    <citation type="submission" date="2018-03" db="EMBL/GenBank/DDBJ databases">
        <authorList>
            <person name="Keele B.F."/>
        </authorList>
    </citation>
    <scope>NUCLEOTIDE SEQUENCE [LARGE SCALE GENOMIC DNA]</scope>
    <source>
        <strain evidence="2 3">YL28-9</strain>
    </source>
</reference>
<feature type="compositionally biased region" description="Polar residues" evidence="1">
    <location>
        <begin position="60"/>
        <end position="79"/>
    </location>
</feature>
<evidence type="ECO:0000313" key="3">
    <source>
        <dbReference type="Proteomes" id="UP000240912"/>
    </source>
</evidence>
<evidence type="ECO:0000256" key="1">
    <source>
        <dbReference type="SAM" id="MobiDB-lite"/>
    </source>
</evidence>
<comment type="caution">
    <text evidence="2">The sequence shown here is derived from an EMBL/GenBank/DDBJ whole genome shotgun (WGS) entry which is preliminary data.</text>
</comment>
<sequence length="166" mass="18301">MVVFTRSMVAPKRELMQYPDQQNAENEGVKPDSTEQNAAAQQGTPAGEWDSETEFEELNQDQGNTTVAGAQESGVTPTDSPGVADQDGSPLLTLGDTEPFEIQVVEDKIRVEPQNNGTYRIFLHGEKIAVIYPQSSGDQVVWETLDSIEDGFLQQIGELITEHHMH</sequence>
<proteinExistence type="predicted"/>
<accession>A0A2T3HMM8</accession>
<dbReference type="OrthoDB" id="771557at2"/>
<dbReference type="Proteomes" id="UP000240912">
    <property type="component" value="Unassembled WGS sequence"/>
</dbReference>
<organism evidence="2 3">
    <name type="scientific">Pedobacter yulinensis</name>
    <dbReference type="NCBI Taxonomy" id="2126353"/>
    <lineage>
        <taxon>Bacteria</taxon>
        <taxon>Pseudomonadati</taxon>
        <taxon>Bacteroidota</taxon>
        <taxon>Sphingobacteriia</taxon>
        <taxon>Sphingobacteriales</taxon>
        <taxon>Sphingobacteriaceae</taxon>
        <taxon>Pedobacter</taxon>
    </lineage>
</organism>
<feature type="compositionally biased region" description="Acidic residues" evidence="1">
    <location>
        <begin position="49"/>
        <end position="59"/>
    </location>
</feature>
<gene>
    <name evidence="2" type="ORF">C7T94_14400</name>
</gene>
<feature type="compositionally biased region" description="Polar residues" evidence="1">
    <location>
        <begin position="34"/>
        <end position="44"/>
    </location>
</feature>
<keyword evidence="3" id="KW-1185">Reference proteome</keyword>
<feature type="region of interest" description="Disordered" evidence="1">
    <location>
        <begin position="1"/>
        <end position="94"/>
    </location>
</feature>